<dbReference type="InterPro" id="IPR009057">
    <property type="entry name" value="Homeodomain-like_sf"/>
</dbReference>
<dbReference type="AlphaFoldDB" id="A0A1I5HM81"/>
<evidence type="ECO:0000256" key="1">
    <source>
        <dbReference type="ARBA" id="ARBA00023015"/>
    </source>
</evidence>
<accession>A0A1I5HM81</accession>
<dbReference type="InterPro" id="IPR036271">
    <property type="entry name" value="Tet_transcr_reg_TetR-rel_C_sf"/>
</dbReference>
<dbReference type="PANTHER" id="PTHR30055:SF234">
    <property type="entry name" value="HTH-TYPE TRANSCRIPTIONAL REGULATOR BETI"/>
    <property type="match status" value="1"/>
</dbReference>
<dbReference type="SUPFAM" id="SSF46689">
    <property type="entry name" value="Homeodomain-like"/>
    <property type="match status" value="1"/>
</dbReference>
<dbReference type="Pfam" id="PF00440">
    <property type="entry name" value="TetR_N"/>
    <property type="match status" value="1"/>
</dbReference>
<evidence type="ECO:0000256" key="3">
    <source>
        <dbReference type="ARBA" id="ARBA00023163"/>
    </source>
</evidence>
<dbReference type="InterPro" id="IPR041490">
    <property type="entry name" value="KstR2_TetR_C"/>
</dbReference>
<keyword evidence="2 4" id="KW-0238">DNA-binding</keyword>
<dbReference type="SUPFAM" id="SSF48498">
    <property type="entry name" value="Tetracyclin repressor-like, C-terminal domain"/>
    <property type="match status" value="1"/>
</dbReference>
<dbReference type="Gene3D" id="1.10.10.60">
    <property type="entry name" value="Homeodomain-like"/>
    <property type="match status" value="1"/>
</dbReference>
<dbReference type="InterPro" id="IPR001647">
    <property type="entry name" value="HTH_TetR"/>
</dbReference>
<gene>
    <name evidence="6" type="ORF">SAMN05216207_106916</name>
</gene>
<evidence type="ECO:0000256" key="4">
    <source>
        <dbReference type="PROSITE-ProRule" id="PRU00335"/>
    </source>
</evidence>
<keyword evidence="1" id="KW-0805">Transcription regulation</keyword>
<protein>
    <submittedName>
        <fullName evidence="6">Transcriptional regulator, TetR family</fullName>
    </submittedName>
</protein>
<dbReference type="PROSITE" id="PS50977">
    <property type="entry name" value="HTH_TETR_2"/>
    <property type="match status" value="1"/>
</dbReference>
<evidence type="ECO:0000313" key="7">
    <source>
        <dbReference type="Proteomes" id="UP000199614"/>
    </source>
</evidence>
<dbReference type="InterPro" id="IPR050109">
    <property type="entry name" value="HTH-type_TetR-like_transc_reg"/>
</dbReference>
<dbReference type="GO" id="GO:0000976">
    <property type="term" value="F:transcription cis-regulatory region binding"/>
    <property type="evidence" value="ECO:0007669"/>
    <property type="project" value="TreeGrafter"/>
</dbReference>
<dbReference type="Proteomes" id="UP000199614">
    <property type="component" value="Unassembled WGS sequence"/>
</dbReference>
<evidence type="ECO:0000256" key="2">
    <source>
        <dbReference type="ARBA" id="ARBA00023125"/>
    </source>
</evidence>
<evidence type="ECO:0000259" key="5">
    <source>
        <dbReference type="PROSITE" id="PS50977"/>
    </source>
</evidence>
<dbReference type="PRINTS" id="PR00455">
    <property type="entry name" value="HTHTETR"/>
</dbReference>
<feature type="domain" description="HTH tetR-type" evidence="5">
    <location>
        <begin position="8"/>
        <end position="68"/>
    </location>
</feature>
<dbReference type="Pfam" id="PF17932">
    <property type="entry name" value="TetR_C_24"/>
    <property type="match status" value="1"/>
</dbReference>
<feature type="DNA-binding region" description="H-T-H motif" evidence="4">
    <location>
        <begin position="31"/>
        <end position="50"/>
    </location>
</feature>
<keyword evidence="3" id="KW-0804">Transcription</keyword>
<dbReference type="PANTHER" id="PTHR30055">
    <property type="entry name" value="HTH-TYPE TRANSCRIPTIONAL REGULATOR RUTR"/>
    <property type="match status" value="1"/>
</dbReference>
<keyword evidence="7" id="KW-1185">Reference proteome</keyword>
<dbReference type="EMBL" id="FOUY01000069">
    <property type="protein sequence ID" value="SFO49404.1"/>
    <property type="molecule type" value="Genomic_DNA"/>
</dbReference>
<dbReference type="Gene3D" id="1.10.357.10">
    <property type="entry name" value="Tetracycline Repressor, domain 2"/>
    <property type="match status" value="1"/>
</dbReference>
<name>A0A1I5HM81_PSUAM</name>
<dbReference type="GO" id="GO:0003700">
    <property type="term" value="F:DNA-binding transcription factor activity"/>
    <property type="evidence" value="ECO:0007669"/>
    <property type="project" value="TreeGrafter"/>
</dbReference>
<dbReference type="RefSeq" id="WP_218163026.1">
    <property type="nucleotide sequence ID" value="NZ_FOUY01000069.1"/>
</dbReference>
<organism evidence="6 7">
    <name type="scientific">Pseudonocardia ammonioxydans</name>
    <dbReference type="NCBI Taxonomy" id="260086"/>
    <lineage>
        <taxon>Bacteria</taxon>
        <taxon>Bacillati</taxon>
        <taxon>Actinomycetota</taxon>
        <taxon>Actinomycetes</taxon>
        <taxon>Pseudonocardiales</taxon>
        <taxon>Pseudonocardiaceae</taxon>
        <taxon>Pseudonocardia</taxon>
    </lineage>
</organism>
<evidence type="ECO:0000313" key="6">
    <source>
        <dbReference type="EMBL" id="SFO49404.1"/>
    </source>
</evidence>
<dbReference type="STRING" id="260086.SAMN05216207_106916"/>
<reference evidence="6 7" key="1">
    <citation type="submission" date="2016-10" db="EMBL/GenBank/DDBJ databases">
        <authorList>
            <person name="de Groot N.N."/>
        </authorList>
    </citation>
    <scope>NUCLEOTIDE SEQUENCE [LARGE SCALE GENOMIC DNA]</scope>
    <source>
        <strain evidence="6 7">CGMCC 4.1877</strain>
    </source>
</reference>
<sequence length="216" mass="24403">MTNRPTLSDKNIRILDAAAEAFMTLGFDAASIDHIADLMGVTKGGVYYYYRSKMDLFFAVHRRAMEANLDRLRPLAEDETRAPDDRLFDMVRAHALLMMEQTSYQRVTVQGVDLYQTAKTSLAERQQLDELVAMRDEYESLFTETVSAGSKVGVLRDVDARLATRTLLGSLNWITMWYRPRPADTDTSREQTAHEIAQQLLFGLTTSGPTGEANPR</sequence>
<proteinExistence type="predicted"/>